<comment type="caution">
    <text evidence="6">The sequence shown here is derived from an EMBL/GenBank/DDBJ whole genome shotgun (WGS) entry which is preliminary data.</text>
</comment>
<reference evidence="6" key="1">
    <citation type="submission" date="2021-04" db="EMBL/GenBank/DDBJ databases">
        <title>Phycicoccus avicenniae sp. nov., a novel endophytic actinomycetes isolated from branch of Avicennia mariana.</title>
        <authorList>
            <person name="Tuo L."/>
        </authorList>
    </citation>
    <scope>NUCLEOTIDE SEQUENCE</scope>
    <source>
        <strain evidence="6">BSK3Z-2</strain>
    </source>
</reference>
<dbReference type="Pfam" id="PF13556">
    <property type="entry name" value="HTH_30"/>
    <property type="match status" value="1"/>
</dbReference>
<dbReference type="InterPro" id="IPR042070">
    <property type="entry name" value="PucR_C-HTH_sf"/>
</dbReference>
<dbReference type="InterPro" id="IPR051448">
    <property type="entry name" value="CdaR-like_regulators"/>
</dbReference>
<feature type="region of interest" description="Disordered" evidence="2">
    <location>
        <begin position="1"/>
        <end position="21"/>
    </location>
</feature>
<proteinExistence type="inferred from homology"/>
<feature type="domain" description="RsbT co-antagonist protein RsbRD N-terminal" evidence="4">
    <location>
        <begin position="41"/>
        <end position="181"/>
    </location>
</feature>
<dbReference type="InterPro" id="IPR025736">
    <property type="entry name" value="PucR_C-HTH_dom"/>
</dbReference>
<protein>
    <submittedName>
        <fullName evidence="6">Helix-turn-helix domain-containing protein</fullName>
    </submittedName>
</protein>
<dbReference type="EMBL" id="JAGSNF010000004">
    <property type="protein sequence ID" value="MBR7742485.1"/>
    <property type="molecule type" value="Genomic_DNA"/>
</dbReference>
<comment type="similarity">
    <text evidence="1">Belongs to the CdaR family.</text>
</comment>
<feature type="domain" description="CdaR GGDEF-like" evidence="5">
    <location>
        <begin position="192"/>
        <end position="303"/>
    </location>
</feature>
<keyword evidence="7" id="KW-1185">Reference proteome</keyword>
<dbReference type="Pfam" id="PF17853">
    <property type="entry name" value="GGDEF_2"/>
    <property type="match status" value="1"/>
</dbReference>
<dbReference type="Pfam" id="PF14361">
    <property type="entry name" value="RsbRD_N"/>
    <property type="match status" value="1"/>
</dbReference>
<name>A0A941D7Y9_9MICO</name>
<gene>
    <name evidence="6" type="ORF">KC207_04180</name>
</gene>
<evidence type="ECO:0000313" key="6">
    <source>
        <dbReference type="EMBL" id="MBR7742485.1"/>
    </source>
</evidence>
<organism evidence="6 7">
    <name type="scientific">Phycicoccus avicenniae</name>
    <dbReference type="NCBI Taxonomy" id="2828860"/>
    <lineage>
        <taxon>Bacteria</taxon>
        <taxon>Bacillati</taxon>
        <taxon>Actinomycetota</taxon>
        <taxon>Actinomycetes</taxon>
        <taxon>Micrococcales</taxon>
        <taxon>Intrasporangiaceae</taxon>
        <taxon>Phycicoccus</taxon>
    </lineage>
</organism>
<dbReference type="RefSeq" id="WP_211601656.1">
    <property type="nucleotide sequence ID" value="NZ_JAGSNF010000004.1"/>
</dbReference>
<evidence type="ECO:0000256" key="2">
    <source>
        <dbReference type="SAM" id="MobiDB-lite"/>
    </source>
</evidence>
<dbReference type="PANTHER" id="PTHR33744">
    <property type="entry name" value="CARBOHYDRATE DIACID REGULATOR"/>
    <property type="match status" value="1"/>
</dbReference>
<dbReference type="AlphaFoldDB" id="A0A941D7Y9"/>
<evidence type="ECO:0000256" key="1">
    <source>
        <dbReference type="ARBA" id="ARBA00006754"/>
    </source>
</evidence>
<dbReference type="Gene3D" id="1.10.10.2840">
    <property type="entry name" value="PucR C-terminal helix-turn-helix domain"/>
    <property type="match status" value="1"/>
</dbReference>
<evidence type="ECO:0000259" key="4">
    <source>
        <dbReference type="Pfam" id="PF14361"/>
    </source>
</evidence>
<dbReference type="Proteomes" id="UP000677016">
    <property type="component" value="Unassembled WGS sequence"/>
</dbReference>
<feature type="domain" description="PucR C-terminal helix-turn-helix" evidence="3">
    <location>
        <begin position="353"/>
        <end position="410"/>
    </location>
</feature>
<sequence length="421" mass="46056">MAAAGPHRLLAPAPTPVEPDDELDATVRRAWAALLPQADMIADVITATIFDRDPDWYEAASEALLADVRMSTREHITEGIRTMAGRSDPEHRPPDIWRDTGRRRARQGVPLELVLNSYTLGTRLLWEALVALEPREELGLDDHVLLVAGRRLWHSLQVQNAVLIDAHRRESARLERRDLQRQQGVLDGLVDGRGSDPAFAGDAAQVLGIAADEPLACVVASLDESLDEPLRAPDDRLERAGRMSFWHVRGGVRFGLVPMGGLDEPGLVELLRPAVTGRVGVASTPEGLGGFGSAYQLAVRAVQTLPRGAAEIARVTERLPEVLLSANPDITALLVEQSIGPLLGQPEAHREVLLDTLAALIRCNVSHSRAAEELYCHRNTVIYRQRQIEQLIGRDLRVPRDRLLLALGLMATGRTVNPHGG</sequence>
<evidence type="ECO:0000313" key="7">
    <source>
        <dbReference type="Proteomes" id="UP000677016"/>
    </source>
</evidence>
<evidence type="ECO:0000259" key="5">
    <source>
        <dbReference type="Pfam" id="PF17853"/>
    </source>
</evidence>
<evidence type="ECO:0000259" key="3">
    <source>
        <dbReference type="Pfam" id="PF13556"/>
    </source>
</evidence>
<dbReference type="PANTHER" id="PTHR33744:SF1">
    <property type="entry name" value="DNA-BINDING TRANSCRIPTIONAL ACTIVATOR ADER"/>
    <property type="match status" value="1"/>
</dbReference>
<accession>A0A941D7Y9</accession>
<dbReference type="InterPro" id="IPR041522">
    <property type="entry name" value="CdaR_GGDEF"/>
</dbReference>
<dbReference type="InterPro" id="IPR025751">
    <property type="entry name" value="RsbRD_N_dom"/>
</dbReference>